<keyword evidence="2" id="KW-1185">Reference proteome</keyword>
<proteinExistence type="predicted"/>
<accession>A0AAN5DF08</accession>
<dbReference type="Proteomes" id="UP001328107">
    <property type="component" value="Unassembled WGS sequence"/>
</dbReference>
<comment type="caution">
    <text evidence="1">The sequence shown here is derived from an EMBL/GenBank/DDBJ whole genome shotgun (WGS) entry which is preliminary data.</text>
</comment>
<evidence type="ECO:0000313" key="2">
    <source>
        <dbReference type="Proteomes" id="UP001328107"/>
    </source>
</evidence>
<gene>
    <name evidence="1" type="ORF">PMAYCL1PPCAC_32164</name>
</gene>
<dbReference type="EMBL" id="BTRK01000006">
    <property type="protein sequence ID" value="GMR61969.1"/>
    <property type="molecule type" value="Genomic_DNA"/>
</dbReference>
<name>A0AAN5DF08_9BILA</name>
<feature type="non-terminal residue" evidence="1">
    <location>
        <position position="1"/>
    </location>
</feature>
<evidence type="ECO:0000313" key="1">
    <source>
        <dbReference type="EMBL" id="GMR61969.1"/>
    </source>
</evidence>
<organism evidence="1 2">
    <name type="scientific">Pristionchus mayeri</name>
    <dbReference type="NCBI Taxonomy" id="1317129"/>
    <lineage>
        <taxon>Eukaryota</taxon>
        <taxon>Metazoa</taxon>
        <taxon>Ecdysozoa</taxon>
        <taxon>Nematoda</taxon>
        <taxon>Chromadorea</taxon>
        <taxon>Rhabditida</taxon>
        <taxon>Rhabditina</taxon>
        <taxon>Diplogasteromorpha</taxon>
        <taxon>Diplogasteroidea</taxon>
        <taxon>Neodiplogasteridae</taxon>
        <taxon>Pristionchus</taxon>
    </lineage>
</organism>
<feature type="non-terminal residue" evidence="1">
    <location>
        <position position="81"/>
    </location>
</feature>
<protein>
    <submittedName>
        <fullName evidence="1">Uncharacterized protein</fullName>
    </submittedName>
</protein>
<dbReference type="AlphaFoldDB" id="A0AAN5DF08"/>
<reference evidence="2" key="1">
    <citation type="submission" date="2022-10" db="EMBL/GenBank/DDBJ databases">
        <title>Genome assembly of Pristionchus species.</title>
        <authorList>
            <person name="Yoshida K."/>
            <person name="Sommer R.J."/>
        </authorList>
    </citation>
    <scope>NUCLEOTIDE SEQUENCE [LARGE SCALE GENOMIC DNA]</scope>
    <source>
        <strain evidence="2">RS5460</strain>
    </source>
</reference>
<sequence length="81" mass="9148">EDLRSAIQPEPKLKTYLSSGGKQLIVGSCPICKVQKTSWNELKAHVKKCRLKLQHPLLMRTCYCPYCLKKVSDGYSLSAHV</sequence>